<dbReference type="AlphaFoldDB" id="A0A7I4YUC0"/>
<evidence type="ECO:0000256" key="1">
    <source>
        <dbReference type="SAM" id="SignalP"/>
    </source>
</evidence>
<dbReference type="WBParaSite" id="HCON_00135108-00001">
    <property type="protein sequence ID" value="HCON_00135108-00001"/>
    <property type="gene ID" value="HCON_00135108"/>
</dbReference>
<evidence type="ECO:0000313" key="3">
    <source>
        <dbReference type="WBParaSite" id="HCON_00135108-00001"/>
    </source>
</evidence>
<feature type="chain" id="PRO_5029748741" evidence="1">
    <location>
        <begin position="23"/>
        <end position="156"/>
    </location>
</feature>
<feature type="signal peptide" evidence="1">
    <location>
        <begin position="1"/>
        <end position="22"/>
    </location>
</feature>
<dbReference type="InterPro" id="IPR045860">
    <property type="entry name" value="Snake_toxin-like_sf"/>
</dbReference>
<proteinExistence type="predicted"/>
<keyword evidence="2" id="KW-1185">Reference proteome</keyword>
<dbReference type="Proteomes" id="UP000025227">
    <property type="component" value="Unplaced"/>
</dbReference>
<accession>A0A7I4YUC0</accession>
<dbReference type="PANTHER" id="PTHR34721">
    <property type="entry name" value="PROTEIN CBG09734"/>
    <property type="match status" value="1"/>
</dbReference>
<reference evidence="3" key="1">
    <citation type="submission" date="2020-12" db="UniProtKB">
        <authorList>
            <consortium name="WormBaseParasite"/>
        </authorList>
    </citation>
    <scope>IDENTIFICATION</scope>
    <source>
        <strain evidence="3">MHco3</strain>
    </source>
</reference>
<evidence type="ECO:0000313" key="2">
    <source>
        <dbReference type="Proteomes" id="UP000025227"/>
    </source>
</evidence>
<keyword evidence="1" id="KW-0732">Signal</keyword>
<sequence>MRFQNTVLLAGTLLQLPNVVLTSNGTTLKSSLAARSDYVPLLTCIDELRGVLNGVDYDQPSRIVDCGHEVKFCQKITGHFISATSTTQITMRGCDPIQVEGQFTGIPCQKEGCYEEMIDVETFNICCCSSDMCNSASHQRYYVFLIATLFTMLSIR</sequence>
<name>A0A7I4YUC0_HAECO</name>
<dbReference type="OrthoDB" id="5848007at2759"/>
<protein>
    <submittedName>
        <fullName evidence="3">Protein quiver</fullName>
    </submittedName>
</protein>
<organism evidence="2 3">
    <name type="scientific">Haemonchus contortus</name>
    <name type="common">Barber pole worm</name>
    <dbReference type="NCBI Taxonomy" id="6289"/>
    <lineage>
        <taxon>Eukaryota</taxon>
        <taxon>Metazoa</taxon>
        <taxon>Ecdysozoa</taxon>
        <taxon>Nematoda</taxon>
        <taxon>Chromadorea</taxon>
        <taxon>Rhabditida</taxon>
        <taxon>Rhabditina</taxon>
        <taxon>Rhabditomorpha</taxon>
        <taxon>Strongyloidea</taxon>
        <taxon>Trichostrongylidae</taxon>
        <taxon>Haemonchus</taxon>
    </lineage>
</organism>
<dbReference type="SUPFAM" id="SSF57302">
    <property type="entry name" value="Snake toxin-like"/>
    <property type="match status" value="1"/>
</dbReference>
<dbReference type="PANTHER" id="PTHR34721:SF14">
    <property type="entry name" value="ACTIVIN_RECP DOMAIN-CONTAINING PROTEIN"/>
    <property type="match status" value="1"/>
</dbReference>